<dbReference type="PANTHER" id="PTHR24092:SF81">
    <property type="entry name" value="PHOSPHOLIPID-TRANSPORTING ATPASE VA"/>
    <property type="match status" value="1"/>
</dbReference>
<keyword evidence="6 7" id="KW-0472">Membrane</keyword>
<feature type="domain" description="P-type ATPase C-terminal" evidence="8">
    <location>
        <begin position="86"/>
        <end position="139"/>
    </location>
</feature>
<proteinExistence type="predicted"/>
<name>A0A2J8SES8_PONAB</name>
<dbReference type="GO" id="GO:0046872">
    <property type="term" value="F:metal ion binding"/>
    <property type="evidence" value="ECO:0007669"/>
    <property type="project" value="UniProtKB-KW"/>
</dbReference>
<evidence type="ECO:0000259" key="8">
    <source>
        <dbReference type="Pfam" id="PF16212"/>
    </source>
</evidence>
<keyword evidence="3" id="KW-0479">Metal-binding</keyword>
<dbReference type="GO" id="GO:0005886">
    <property type="term" value="C:plasma membrane"/>
    <property type="evidence" value="ECO:0007669"/>
    <property type="project" value="TreeGrafter"/>
</dbReference>
<feature type="non-terminal residue" evidence="9">
    <location>
        <position position="1"/>
    </location>
</feature>
<sequence>AIGDGANDVSMIQVADVGVGISGQEGMQEMLREMTATETLASHAHTVFRMGIFLPCCVPCILRREDKPYTRSASPVTGIPLRLKAVMASDFAVPKFRYLERLLILHGHWCYSRLANMVLYFFYKNTMFVGLLFWFQFFC</sequence>
<dbReference type="InterPro" id="IPR032630">
    <property type="entry name" value="P_typ_ATPase_c"/>
</dbReference>
<dbReference type="Pfam" id="PF16212">
    <property type="entry name" value="PhoLip_ATPase_C"/>
    <property type="match status" value="1"/>
</dbReference>
<keyword evidence="4" id="KW-0460">Magnesium</keyword>
<evidence type="ECO:0000256" key="6">
    <source>
        <dbReference type="ARBA" id="ARBA00023136"/>
    </source>
</evidence>
<evidence type="ECO:0000256" key="7">
    <source>
        <dbReference type="SAM" id="Phobius"/>
    </source>
</evidence>
<accession>A0A2J8SES8</accession>
<keyword evidence="5 7" id="KW-1133">Transmembrane helix</keyword>
<dbReference type="SUPFAM" id="SSF81665">
    <property type="entry name" value="Calcium ATPase, transmembrane domain M"/>
    <property type="match status" value="1"/>
</dbReference>
<evidence type="ECO:0000313" key="9">
    <source>
        <dbReference type="EMBL" id="PNJ19272.1"/>
    </source>
</evidence>
<protein>
    <submittedName>
        <fullName evidence="9">ATP10A isoform 4</fullName>
    </submittedName>
</protein>
<dbReference type="GO" id="GO:0140326">
    <property type="term" value="F:ATPase-coupled intramembrane lipid transporter activity"/>
    <property type="evidence" value="ECO:0007669"/>
    <property type="project" value="TreeGrafter"/>
</dbReference>
<dbReference type="AlphaFoldDB" id="A0A2J8SES8"/>
<dbReference type="InterPro" id="IPR023298">
    <property type="entry name" value="ATPase_P-typ_TM_dom_sf"/>
</dbReference>
<evidence type="ECO:0000256" key="1">
    <source>
        <dbReference type="ARBA" id="ARBA00004141"/>
    </source>
</evidence>
<keyword evidence="2 7" id="KW-0812">Transmembrane</keyword>
<dbReference type="EMBL" id="NDHI03003581">
    <property type="protein sequence ID" value="PNJ19272.1"/>
    <property type="molecule type" value="Genomic_DNA"/>
</dbReference>
<dbReference type="InterPro" id="IPR023214">
    <property type="entry name" value="HAD_sf"/>
</dbReference>
<comment type="subcellular location">
    <subcellularLocation>
        <location evidence="1">Membrane</location>
        <topology evidence="1">Multi-pass membrane protein</topology>
    </subcellularLocation>
</comment>
<organism evidence="9">
    <name type="scientific">Pongo abelii</name>
    <name type="common">Sumatran orangutan</name>
    <name type="synonym">Pongo pygmaeus abelii</name>
    <dbReference type="NCBI Taxonomy" id="9601"/>
    <lineage>
        <taxon>Eukaryota</taxon>
        <taxon>Metazoa</taxon>
        <taxon>Chordata</taxon>
        <taxon>Craniata</taxon>
        <taxon>Vertebrata</taxon>
        <taxon>Euteleostomi</taxon>
        <taxon>Mammalia</taxon>
        <taxon>Eutheria</taxon>
        <taxon>Euarchontoglires</taxon>
        <taxon>Primates</taxon>
        <taxon>Haplorrhini</taxon>
        <taxon>Catarrhini</taxon>
        <taxon>Hominidae</taxon>
        <taxon>Pongo</taxon>
    </lineage>
</organism>
<dbReference type="GO" id="GO:0045332">
    <property type="term" value="P:phospholipid translocation"/>
    <property type="evidence" value="ECO:0007669"/>
    <property type="project" value="TreeGrafter"/>
</dbReference>
<dbReference type="SUPFAM" id="SSF56784">
    <property type="entry name" value="HAD-like"/>
    <property type="match status" value="1"/>
</dbReference>
<dbReference type="Gene3D" id="3.40.50.1000">
    <property type="entry name" value="HAD superfamily/HAD-like"/>
    <property type="match status" value="1"/>
</dbReference>
<dbReference type="PANTHER" id="PTHR24092">
    <property type="entry name" value="PROBABLE PHOSPHOLIPID-TRANSPORTING ATPASE"/>
    <property type="match status" value="1"/>
</dbReference>
<dbReference type="InterPro" id="IPR036412">
    <property type="entry name" value="HAD-like_sf"/>
</dbReference>
<reference evidence="9" key="1">
    <citation type="submission" date="2017-12" db="EMBL/GenBank/DDBJ databases">
        <title>High-resolution comparative analysis of great ape genomes.</title>
        <authorList>
            <person name="Pollen A."/>
            <person name="Hastie A."/>
            <person name="Hormozdiari F."/>
            <person name="Dougherty M."/>
            <person name="Liu R."/>
            <person name="Chaisson M."/>
            <person name="Hoppe E."/>
            <person name="Hill C."/>
            <person name="Pang A."/>
            <person name="Hillier L."/>
            <person name="Baker C."/>
            <person name="Armstrong J."/>
            <person name="Shendure J."/>
            <person name="Paten B."/>
            <person name="Wilson R."/>
            <person name="Chao H."/>
            <person name="Schneider V."/>
            <person name="Ventura M."/>
            <person name="Kronenberg Z."/>
            <person name="Murali S."/>
            <person name="Gordon D."/>
            <person name="Cantsilieris S."/>
            <person name="Munson K."/>
            <person name="Nelson B."/>
            <person name="Raja A."/>
            <person name="Underwood J."/>
            <person name="Diekhans M."/>
            <person name="Fiddes I."/>
            <person name="Haussler D."/>
            <person name="Eichler E."/>
        </authorList>
    </citation>
    <scope>NUCLEOTIDE SEQUENCE [LARGE SCALE GENOMIC DNA]</scope>
    <source>
        <strain evidence="9">Susie</strain>
    </source>
</reference>
<comment type="caution">
    <text evidence="9">The sequence shown here is derived from an EMBL/GenBank/DDBJ whole genome shotgun (WGS) entry which is preliminary data.</text>
</comment>
<feature type="non-terminal residue" evidence="9">
    <location>
        <position position="139"/>
    </location>
</feature>
<evidence type="ECO:0000256" key="3">
    <source>
        <dbReference type="ARBA" id="ARBA00022723"/>
    </source>
</evidence>
<evidence type="ECO:0000256" key="2">
    <source>
        <dbReference type="ARBA" id="ARBA00022692"/>
    </source>
</evidence>
<evidence type="ECO:0000256" key="5">
    <source>
        <dbReference type="ARBA" id="ARBA00022989"/>
    </source>
</evidence>
<feature type="transmembrane region" description="Helical" evidence="7">
    <location>
        <begin position="118"/>
        <end position="137"/>
    </location>
</feature>
<gene>
    <name evidence="9" type="ORF">CR201_G0043863</name>
</gene>
<evidence type="ECO:0000256" key="4">
    <source>
        <dbReference type="ARBA" id="ARBA00022842"/>
    </source>
</evidence>